<reference evidence="2" key="1">
    <citation type="submission" date="2021-01" db="EMBL/GenBank/DDBJ databases">
        <title>Whole genome shotgun sequence of Rugosimonospora africana NBRC 104875.</title>
        <authorList>
            <person name="Komaki H."/>
            <person name="Tamura T."/>
        </authorList>
    </citation>
    <scope>NUCLEOTIDE SEQUENCE</scope>
    <source>
        <strain evidence="2">NBRC 104875</strain>
    </source>
</reference>
<gene>
    <name evidence="2" type="primary">glk_1</name>
    <name evidence="2" type="ORF">Raf01_25580</name>
</gene>
<evidence type="ECO:0000313" key="3">
    <source>
        <dbReference type="Proteomes" id="UP000642748"/>
    </source>
</evidence>
<evidence type="ECO:0000256" key="1">
    <source>
        <dbReference type="ARBA" id="ARBA00006479"/>
    </source>
</evidence>
<keyword evidence="3" id="KW-1185">Reference proteome</keyword>
<proteinExistence type="inferred from homology"/>
<dbReference type="InterPro" id="IPR000600">
    <property type="entry name" value="ROK"/>
</dbReference>
<organism evidence="2 3">
    <name type="scientific">Rugosimonospora africana</name>
    <dbReference type="NCBI Taxonomy" id="556532"/>
    <lineage>
        <taxon>Bacteria</taxon>
        <taxon>Bacillati</taxon>
        <taxon>Actinomycetota</taxon>
        <taxon>Actinomycetes</taxon>
        <taxon>Micromonosporales</taxon>
        <taxon>Micromonosporaceae</taxon>
        <taxon>Rugosimonospora</taxon>
    </lineage>
</organism>
<dbReference type="EMBL" id="BONZ01000023">
    <property type="protein sequence ID" value="GIH14386.1"/>
    <property type="molecule type" value="Genomic_DNA"/>
</dbReference>
<dbReference type="SUPFAM" id="SSF53067">
    <property type="entry name" value="Actin-like ATPase domain"/>
    <property type="match status" value="1"/>
</dbReference>
<dbReference type="Pfam" id="PF00480">
    <property type="entry name" value="ROK"/>
    <property type="match status" value="1"/>
</dbReference>
<comment type="similarity">
    <text evidence="1">Belongs to the ROK (NagC/XylR) family.</text>
</comment>
<dbReference type="PANTHER" id="PTHR18964:SF173">
    <property type="entry name" value="GLUCOKINASE"/>
    <property type="match status" value="1"/>
</dbReference>
<sequence>MTAREEQRMHSPVVLGLDFGGTKIAVAVCEMTGARLGSATVQTLAERGARASLDRGIRAARTLLATAAPGRPLAAVGVATFGIPGEDGVALAPTVPGWSDLALGRELREAFPGARISMGTDVKAAAAAEVAWGALAGVDPGIYLNLGTGLAVAIVAGGTVLYGRHGASGEIGYNLRSRGDVGLSLSDRTPLEDAVSGVALLRQASAVLPRATGAVDVFERAPDDPRMARLLDDFVAELSFHLVNLAVAVDPQRIVVGGGMARSWDRMHASLRGALDAAVPFPPELVLAEFPFDAPLMGALALGTAAARDALNEGAVA</sequence>
<dbReference type="Gene3D" id="3.30.420.40">
    <property type="match status" value="2"/>
</dbReference>
<protein>
    <submittedName>
        <fullName evidence="2">Glucokinase</fullName>
    </submittedName>
</protein>
<accession>A0A8J3QQ15</accession>
<evidence type="ECO:0000313" key="2">
    <source>
        <dbReference type="EMBL" id="GIH14386.1"/>
    </source>
</evidence>
<dbReference type="Proteomes" id="UP000642748">
    <property type="component" value="Unassembled WGS sequence"/>
</dbReference>
<name>A0A8J3QQ15_9ACTN</name>
<dbReference type="PANTHER" id="PTHR18964">
    <property type="entry name" value="ROK (REPRESSOR, ORF, KINASE) FAMILY"/>
    <property type="match status" value="1"/>
</dbReference>
<comment type="caution">
    <text evidence="2">The sequence shown here is derived from an EMBL/GenBank/DDBJ whole genome shotgun (WGS) entry which is preliminary data.</text>
</comment>
<dbReference type="InterPro" id="IPR043129">
    <property type="entry name" value="ATPase_NBD"/>
</dbReference>
<dbReference type="AlphaFoldDB" id="A0A8J3QQ15"/>